<dbReference type="InParanoid" id="A0A251T1N3"/>
<evidence type="ECO:0000256" key="1">
    <source>
        <dbReference type="ARBA" id="ARBA00005084"/>
    </source>
</evidence>
<sequence>MDAIRILGNYCSDKKPPAVNWIDGRGKSVVCEAIIHENVIKSVLKANAVVLVELNILKNLTGSVMVGVLGGFSAHANNNVSAIYIASGQDLAQNIESFHCITMMETVNEGRDPQVSVRMSSIEVATVGGDTQLASQLACLNLLGVKGSNKLTLHCYKCITQYALKSIKQCNHLILHSKKIMSLVGDDTYHLDLCDATCCSES</sequence>
<dbReference type="GO" id="GO:0005778">
    <property type="term" value="C:peroxisomal membrane"/>
    <property type="evidence" value="ECO:0000318"/>
    <property type="project" value="GO_Central"/>
</dbReference>
<accession>A0A251T1N3</accession>
<reference evidence="6" key="2">
    <citation type="submission" date="2017-02" db="EMBL/GenBank/DDBJ databases">
        <title>Sunflower complete genome.</title>
        <authorList>
            <person name="Langlade N."/>
            <person name="Munos S."/>
        </authorList>
    </citation>
    <scope>NUCLEOTIDE SEQUENCE [LARGE SCALE GENOMIC DNA]</scope>
    <source>
        <tissue evidence="6">Leaves</tissue>
    </source>
</reference>
<dbReference type="InterPro" id="IPR023074">
    <property type="entry name" value="HMG_CoA_Rdtase_cat_sf"/>
</dbReference>
<organism evidence="6 7">
    <name type="scientific">Helianthus annuus</name>
    <name type="common">Common sunflower</name>
    <dbReference type="NCBI Taxonomy" id="4232"/>
    <lineage>
        <taxon>Eukaryota</taxon>
        <taxon>Viridiplantae</taxon>
        <taxon>Streptophyta</taxon>
        <taxon>Embryophyta</taxon>
        <taxon>Tracheophyta</taxon>
        <taxon>Spermatophyta</taxon>
        <taxon>Magnoliopsida</taxon>
        <taxon>eudicotyledons</taxon>
        <taxon>Gunneridae</taxon>
        <taxon>Pentapetalae</taxon>
        <taxon>asterids</taxon>
        <taxon>campanulids</taxon>
        <taxon>Asterales</taxon>
        <taxon>Asteraceae</taxon>
        <taxon>Asteroideae</taxon>
        <taxon>Heliantheae alliance</taxon>
        <taxon>Heliantheae</taxon>
        <taxon>Helianthus</taxon>
    </lineage>
</organism>
<reference evidence="5 7" key="1">
    <citation type="journal article" date="2017" name="Nature">
        <title>The sunflower genome provides insights into oil metabolism, flowering and Asterid evolution.</title>
        <authorList>
            <person name="Badouin H."/>
            <person name="Gouzy J."/>
            <person name="Grassa C.J."/>
            <person name="Murat F."/>
            <person name="Staton S.E."/>
            <person name="Cottret L."/>
            <person name="Lelandais-Briere C."/>
            <person name="Owens G.L."/>
            <person name="Carrere S."/>
            <person name="Mayjonade B."/>
            <person name="Legrand L."/>
            <person name="Gill N."/>
            <person name="Kane N.C."/>
            <person name="Bowers J.E."/>
            <person name="Hubner S."/>
            <person name="Bellec A."/>
            <person name="Berard A."/>
            <person name="Berges H."/>
            <person name="Blanchet N."/>
            <person name="Boniface M.C."/>
            <person name="Brunel D."/>
            <person name="Catrice O."/>
            <person name="Chaidir N."/>
            <person name="Claudel C."/>
            <person name="Donnadieu C."/>
            <person name="Faraut T."/>
            <person name="Fievet G."/>
            <person name="Helmstetter N."/>
            <person name="King M."/>
            <person name="Knapp S.J."/>
            <person name="Lai Z."/>
            <person name="Le Paslier M.C."/>
            <person name="Lippi Y."/>
            <person name="Lorenzon L."/>
            <person name="Mandel J.R."/>
            <person name="Marage G."/>
            <person name="Marchand G."/>
            <person name="Marquand E."/>
            <person name="Bret-Mestries E."/>
            <person name="Morien E."/>
            <person name="Nambeesan S."/>
            <person name="Nguyen T."/>
            <person name="Pegot-Espagnet P."/>
            <person name="Pouilly N."/>
            <person name="Raftis F."/>
            <person name="Sallet E."/>
            <person name="Schiex T."/>
            <person name="Thomas J."/>
            <person name="Vandecasteele C."/>
            <person name="Vares D."/>
            <person name="Vear F."/>
            <person name="Vautrin S."/>
            <person name="Crespi M."/>
            <person name="Mangin B."/>
            <person name="Burke J.M."/>
            <person name="Salse J."/>
            <person name="Munos S."/>
            <person name="Vincourt P."/>
            <person name="Rieseberg L.H."/>
            <person name="Langlade N.B."/>
        </authorList>
    </citation>
    <scope>NUCLEOTIDE SEQUENCE [LARGE SCALE GENOMIC DNA]</scope>
    <source>
        <strain evidence="7">cv. SF193</strain>
        <tissue evidence="5">Leaves</tissue>
    </source>
</reference>
<dbReference type="AlphaFoldDB" id="A0A251T1N3"/>
<evidence type="ECO:0000313" key="5">
    <source>
        <dbReference type="EMBL" id="KAF5798443.1"/>
    </source>
</evidence>
<reference evidence="5" key="3">
    <citation type="submission" date="2020-06" db="EMBL/GenBank/DDBJ databases">
        <title>Helianthus annuus Genome sequencing and assembly Release 2.</title>
        <authorList>
            <person name="Gouzy J."/>
            <person name="Langlade N."/>
            <person name="Munos S."/>
        </authorList>
    </citation>
    <scope>NUCLEOTIDE SEQUENCE</scope>
    <source>
        <tissue evidence="5">Leaves</tissue>
    </source>
</reference>
<dbReference type="EMBL" id="CM007901">
    <property type="protein sequence ID" value="OTG04743.1"/>
    <property type="molecule type" value="Genomic_DNA"/>
</dbReference>
<dbReference type="PROSITE" id="PS50065">
    <property type="entry name" value="HMG_COA_REDUCTASE_4"/>
    <property type="match status" value="1"/>
</dbReference>
<dbReference type="EC" id="1.1.1.34" evidence="5"/>
<dbReference type="EMBL" id="MNCJ02000322">
    <property type="protein sequence ID" value="KAF5798443.1"/>
    <property type="molecule type" value="Genomic_DNA"/>
</dbReference>
<evidence type="ECO:0000313" key="6">
    <source>
        <dbReference type="EMBL" id="OTG04743.1"/>
    </source>
</evidence>
<comment type="pathway">
    <text evidence="1">Metabolic intermediate biosynthesis; (R)-mevalonate biosynthesis; (R)-mevalonate from acetyl-CoA: step 3/3.</text>
</comment>
<dbReference type="Gene3D" id="3.90.770.10">
    <property type="entry name" value="3-hydroxy-3-methylglutaryl-coenzyme A Reductase, Chain A, domain 2"/>
    <property type="match status" value="1"/>
</dbReference>
<dbReference type="GO" id="GO:0015936">
    <property type="term" value="P:coenzyme A metabolic process"/>
    <property type="evidence" value="ECO:0007669"/>
    <property type="project" value="InterPro"/>
</dbReference>
<dbReference type="PRINTS" id="PR00071">
    <property type="entry name" value="HMGCOARDTASE"/>
</dbReference>
<dbReference type="InterPro" id="IPR002202">
    <property type="entry name" value="HMG_CoA_Rdtase"/>
</dbReference>
<dbReference type="PANTHER" id="PTHR10572">
    <property type="entry name" value="3-HYDROXY-3-METHYLGLUTARYL-COENZYME A REDUCTASE"/>
    <property type="match status" value="1"/>
</dbReference>
<comment type="similarity">
    <text evidence="2">Belongs to the HMG-CoA reductase family.</text>
</comment>
<dbReference type="UniPathway" id="UPA00058">
    <property type="reaction ID" value="UER00103"/>
</dbReference>
<dbReference type="GO" id="GO:0016126">
    <property type="term" value="P:sterol biosynthetic process"/>
    <property type="evidence" value="ECO:0000318"/>
    <property type="project" value="GO_Central"/>
</dbReference>
<keyword evidence="3 5" id="KW-0560">Oxidoreductase</keyword>
<dbReference type="Gene3D" id="3.30.70.420">
    <property type="entry name" value="Hydroxymethylglutaryl-CoA reductase, class I/II, NAD/NADP-binding domain"/>
    <property type="match status" value="1"/>
</dbReference>
<evidence type="ECO:0000256" key="3">
    <source>
        <dbReference type="ARBA" id="ARBA00023002"/>
    </source>
</evidence>
<dbReference type="SUPFAM" id="SSF56542">
    <property type="entry name" value="Substrate-binding domain of HMG-CoA reductase"/>
    <property type="match status" value="1"/>
</dbReference>
<protein>
    <submittedName>
        <fullName evidence="5">Hydroxymethylglutaryl-CoA reductase (NADPH)</fullName>
        <ecNumber evidence="5">1.1.1.34</ecNumber>
    </submittedName>
    <submittedName>
        <fullName evidence="6">Putative hydroxymethylglutaryl-CoA reductase, class I/II</fullName>
    </submittedName>
</protein>
<dbReference type="OMA" id="NIESFHC"/>
<keyword evidence="4" id="KW-0414">Isoprene biosynthesis</keyword>
<evidence type="ECO:0000256" key="2">
    <source>
        <dbReference type="ARBA" id="ARBA00007661"/>
    </source>
</evidence>
<proteinExistence type="inferred from homology"/>
<dbReference type="Pfam" id="PF00368">
    <property type="entry name" value="HMG-CoA_red"/>
    <property type="match status" value="1"/>
</dbReference>
<dbReference type="InterPro" id="IPR009023">
    <property type="entry name" value="HMG_CoA_Rdtase_NAD(P)-bd_sf"/>
</dbReference>
<keyword evidence="7" id="KW-1185">Reference proteome</keyword>
<dbReference type="GO" id="GO:0005789">
    <property type="term" value="C:endoplasmic reticulum membrane"/>
    <property type="evidence" value="ECO:0000318"/>
    <property type="project" value="GO_Central"/>
</dbReference>
<dbReference type="InterPro" id="IPR009029">
    <property type="entry name" value="HMG_CoA_Rdtase_sub-bd_dom_sf"/>
</dbReference>
<dbReference type="GO" id="GO:0004420">
    <property type="term" value="F:hydroxymethylglutaryl-CoA reductase (NADPH) activity"/>
    <property type="evidence" value="ECO:0000318"/>
    <property type="project" value="GO_Central"/>
</dbReference>
<dbReference type="GO" id="GO:0008299">
    <property type="term" value="P:isoprenoid biosynthetic process"/>
    <property type="evidence" value="ECO:0000318"/>
    <property type="project" value="GO_Central"/>
</dbReference>
<evidence type="ECO:0000256" key="4">
    <source>
        <dbReference type="ARBA" id="ARBA00023229"/>
    </source>
</evidence>
<dbReference type="Proteomes" id="UP000215914">
    <property type="component" value="Chromosome 12"/>
</dbReference>
<dbReference type="STRING" id="4232.A0A251T1N3"/>
<name>A0A251T1N3_HELAN</name>
<dbReference type="Gramene" id="mRNA:HanXRQr2_Chr07g0292941">
    <property type="protein sequence ID" value="CDS:HanXRQr2_Chr07g0292941.1"/>
    <property type="gene ID" value="HanXRQr2_Chr07g0292941"/>
</dbReference>
<evidence type="ECO:0000313" key="7">
    <source>
        <dbReference type="Proteomes" id="UP000215914"/>
    </source>
</evidence>
<gene>
    <name evidence="6" type="ORF">HannXRQ_Chr12g0365771</name>
    <name evidence="5" type="ORF">HanXRQr2_Chr07g0292941</name>
</gene>
<dbReference type="PANTHER" id="PTHR10572:SF56">
    <property type="entry name" value="3-HYDROXY-3-METHYLGLUTARYL-COENZYME A REDUCTASE 1"/>
    <property type="match status" value="1"/>
</dbReference>